<gene>
    <name evidence="1" type="ORF">COU09_02300</name>
</gene>
<dbReference type="Proteomes" id="UP000229615">
    <property type="component" value="Unassembled WGS sequence"/>
</dbReference>
<name>A0A2H0UQ21_9BACT</name>
<comment type="caution">
    <text evidence="1">The sequence shown here is derived from an EMBL/GenBank/DDBJ whole genome shotgun (WGS) entry which is preliminary data.</text>
</comment>
<evidence type="ECO:0000313" key="2">
    <source>
        <dbReference type="Proteomes" id="UP000229615"/>
    </source>
</evidence>
<sequence>MLIEHLLLQNLAGLEEGRQYVKVKRFRHLGLIQIPDINGVFGLLGYVFPLSAKLILILVARDCTLPELFTIAAQAEEQYFFGFDGIVINILEQPALLHPCFTRVRRESCTPLFHASFVSLLCFFLYEASL</sequence>
<proteinExistence type="predicted"/>
<organism evidence="1 2">
    <name type="scientific">Candidatus Harrisonbacteria bacterium CG10_big_fil_rev_8_21_14_0_10_44_23</name>
    <dbReference type="NCBI Taxonomy" id="1974585"/>
    <lineage>
        <taxon>Bacteria</taxon>
        <taxon>Candidatus Harrisoniibacteriota</taxon>
    </lineage>
</organism>
<dbReference type="AlphaFoldDB" id="A0A2H0UQ21"/>
<evidence type="ECO:0000313" key="1">
    <source>
        <dbReference type="EMBL" id="PIR88481.1"/>
    </source>
</evidence>
<accession>A0A2H0UQ21</accession>
<protein>
    <submittedName>
        <fullName evidence="1">Uncharacterized protein</fullName>
    </submittedName>
</protein>
<dbReference type="EMBL" id="PFBB01000023">
    <property type="protein sequence ID" value="PIR88481.1"/>
    <property type="molecule type" value="Genomic_DNA"/>
</dbReference>
<reference evidence="2" key="1">
    <citation type="submission" date="2017-09" db="EMBL/GenBank/DDBJ databases">
        <title>Depth-based differentiation of microbial function through sediment-hosted aquifers and enrichment of novel symbionts in the deep terrestrial subsurface.</title>
        <authorList>
            <person name="Probst A.J."/>
            <person name="Ladd B."/>
            <person name="Jarett J.K."/>
            <person name="Geller-Mcgrath D.E."/>
            <person name="Sieber C.M.K."/>
            <person name="Emerson J.B."/>
            <person name="Anantharaman K."/>
            <person name="Thomas B.C."/>
            <person name="Malmstrom R."/>
            <person name="Stieglmeier M."/>
            <person name="Klingl A."/>
            <person name="Woyke T."/>
            <person name="Ryan C.M."/>
            <person name="Banfield J.F."/>
        </authorList>
    </citation>
    <scope>NUCLEOTIDE SEQUENCE [LARGE SCALE GENOMIC DNA]</scope>
</reference>